<feature type="chain" id="PRO_5047344383" evidence="1">
    <location>
        <begin position="20"/>
        <end position="354"/>
    </location>
</feature>
<comment type="caution">
    <text evidence="2">The sequence shown here is derived from an EMBL/GenBank/DDBJ whole genome shotgun (WGS) entry which is preliminary data.</text>
</comment>
<dbReference type="Proteomes" id="UP001597183">
    <property type="component" value="Unassembled WGS sequence"/>
</dbReference>
<protein>
    <submittedName>
        <fullName evidence="2">Uncharacterized protein</fullName>
    </submittedName>
</protein>
<dbReference type="EMBL" id="JBHTMK010000055">
    <property type="protein sequence ID" value="MFD1372313.1"/>
    <property type="molecule type" value="Genomic_DNA"/>
</dbReference>
<reference evidence="3" key="1">
    <citation type="journal article" date="2019" name="Int. J. Syst. Evol. Microbiol.">
        <title>The Global Catalogue of Microorganisms (GCM) 10K type strain sequencing project: providing services to taxonomists for standard genome sequencing and annotation.</title>
        <authorList>
            <consortium name="The Broad Institute Genomics Platform"/>
            <consortium name="The Broad Institute Genome Sequencing Center for Infectious Disease"/>
            <person name="Wu L."/>
            <person name="Ma J."/>
        </authorList>
    </citation>
    <scope>NUCLEOTIDE SEQUENCE [LARGE SCALE GENOMIC DNA]</scope>
    <source>
        <strain evidence="3">CCM 7526</strain>
    </source>
</reference>
<name>A0ABW4AQT4_9ACTN</name>
<feature type="signal peptide" evidence="1">
    <location>
        <begin position="1"/>
        <end position="19"/>
    </location>
</feature>
<evidence type="ECO:0000256" key="1">
    <source>
        <dbReference type="SAM" id="SignalP"/>
    </source>
</evidence>
<keyword evidence="1" id="KW-0732">Signal</keyword>
<gene>
    <name evidence="2" type="ORF">ACFQ5G_43915</name>
</gene>
<keyword evidence="3" id="KW-1185">Reference proteome</keyword>
<dbReference type="RefSeq" id="WP_317796254.1">
    <property type="nucleotide sequence ID" value="NZ_AP028461.1"/>
</dbReference>
<organism evidence="2 3">
    <name type="scientific">Actinoplanes sichuanensis</name>
    <dbReference type="NCBI Taxonomy" id="512349"/>
    <lineage>
        <taxon>Bacteria</taxon>
        <taxon>Bacillati</taxon>
        <taxon>Actinomycetota</taxon>
        <taxon>Actinomycetes</taxon>
        <taxon>Micromonosporales</taxon>
        <taxon>Micromonosporaceae</taxon>
        <taxon>Actinoplanes</taxon>
    </lineage>
</organism>
<evidence type="ECO:0000313" key="3">
    <source>
        <dbReference type="Proteomes" id="UP001597183"/>
    </source>
</evidence>
<sequence length="354" mass="36009">MRIIAGLVALVLVGVPAFASSPATAGDAVMSCADVGAEPVKLTFPAAGVRQRVCFTAGAGQDFGFLLSVGDTDDVGGYRLEVRAAGAAVPVTTEIVDRTMIGHFVTPEAGAHTVEVARIADGPGAVTFQLLASRTAALTRNGPAAELRIDRPGMRGIAEFDAAAGQRLSVVTWIRGIDFDNAVTFEIHGPDGGLLREGPLYYAADDQYDKGVDVTATVSGRYTLAIDPSHLDTVSATVNLVGGVAGSLTSGGPATTVTIGRPGENAYLTFPAEAGQHLNIAAALGSLTNDAGVGLVVTAPDGTAVVVSWIPESIGDNKHGSVGFITPVTGTYTFTLDPHALDTGTATVILKPAG</sequence>
<evidence type="ECO:0000313" key="2">
    <source>
        <dbReference type="EMBL" id="MFD1372313.1"/>
    </source>
</evidence>
<accession>A0ABW4AQT4</accession>
<proteinExistence type="predicted"/>